<reference evidence="2" key="1">
    <citation type="submission" date="2025-08" db="UniProtKB">
        <authorList>
            <consortium name="RefSeq"/>
        </authorList>
    </citation>
    <scope>IDENTIFICATION</scope>
</reference>
<dbReference type="PaxDb" id="4097-A0A1S3YIX9"/>
<protein>
    <submittedName>
        <fullName evidence="2">Uncharacterized mitochondrial protein AtMg00300</fullName>
    </submittedName>
</protein>
<proteinExistence type="predicted"/>
<dbReference type="OrthoDB" id="1743371at2759"/>
<dbReference type="InterPro" id="IPR025724">
    <property type="entry name" value="GAG-pre-integrase_dom"/>
</dbReference>
<sequence length="169" mass="18980">MQTTLSIAQVHGLLTRGLLTISQIIQTPFSMLLTFQAMKKSSSVTDLNTGARLLQGRCKGDLYEWPADKSQHRPSSPLAHFTTTSTPTLHLWHARLGHPQPRITKSFVSSFKIHVASSRDDSFTFCHSCLCNKSHRLPFGDNSICSSRPFEFLYSDVWGPSPIHSFDNF</sequence>
<dbReference type="AlphaFoldDB" id="A0A1S3YIX9"/>
<dbReference type="KEGG" id="nta:107776785"/>
<dbReference type="RefSeq" id="XP_016452194.1">
    <property type="nucleotide sequence ID" value="XM_016596708.1"/>
</dbReference>
<gene>
    <name evidence="2" type="primary">LOC107776785</name>
</gene>
<evidence type="ECO:0000259" key="1">
    <source>
        <dbReference type="Pfam" id="PF13976"/>
    </source>
</evidence>
<evidence type="ECO:0000313" key="2">
    <source>
        <dbReference type="RefSeq" id="XP_016452194.1"/>
    </source>
</evidence>
<organism evidence="2">
    <name type="scientific">Nicotiana tabacum</name>
    <name type="common">Common tobacco</name>
    <dbReference type="NCBI Taxonomy" id="4097"/>
    <lineage>
        <taxon>Eukaryota</taxon>
        <taxon>Viridiplantae</taxon>
        <taxon>Streptophyta</taxon>
        <taxon>Embryophyta</taxon>
        <taxon>Tracheophyta</taxon>
        <taxon>Spermatophyta</taxon>
        <taxon>Magnoliopsida</taxon>
        <taxon>eudicotyledons</taxon>
        <taxon>Gunneridae</taxon>
        <taxon>Pentapetalae</taxon>
        <taxon>asterids</taxon>
        <taxon>lamiids</taxon>
        <taxon>Solanales</taxon>
        <taxon>Solanaceae</taxon>
        <taxon>Nicotianoideae</taxon>
        <taxon>Nicotianeae</taxon>
        <taxon>Nicotiana</taxon>
    </lineage>
</organism>
<name>A0A1S3YIX9_TOBAC</name>
<dbReference type="Pfam" id="PF13976">
    <property type="entry name" value="gag_pre-integrs"/>
    <property type="match status" value="1"/>
</dbReference>
<feature type="domain" description="GAG-pre-integrase" evidence="1">
    <location>
        <begin position="62"/>
        <end position="134"/>
    </location>
</feature>
<accession>A0A1S3YIX9</accession>